<keyword evidence="1" id="KW-0175">Coiled coil</keyword>
<comment type="caution">
    <text evidence="2">The sequence shown here is derived from an EMBL/GenBank/DDBJ whole genome shotgun (WGS) entry which is preliminary data.</text>
</comment>
<evidence type="ECO:0000313" key="3">
    <source>
        <dbReference type="Proteomes" id="UP001470230"/>
    </source>
</evidence>
<evidence type="ECO:0000256" key="1">
    <source>
        <dbReference type="SAM" id="Coils"/>
    </source>
</evidence>
<proteinExistence type="predicted"/>
<accession>A0ABR2KDZ2</accession>
<evidence type="ECO:0000313" key="2">
    <source>
        <dbReference type="EMBL" id="KAK8889081.1"/>
    </source>
</evidence>
<feature type="coiled-coil region" evidence="1">
    <location>
        <begin position="127"/>
        <end position="154"/>
    </location>
</feature>
<dbReference type="EMBL" id="JAPFFF010000005">
    <property type="protein sequence ID" value="KAK8889081.1"/>
    <property type="molecule type" value="Genomic_DNA"/>
</dbReference>
<dbReference type="Proteomes" id="UP001470230">
    <property type="component" value="Unassembled WGS sequence"/>
</dbReference>
<reference evidence="2 3" key="1">
    <citation type="submission" date="2024-04" db="EMBL/GenBank/DDBJ databases">
        <title>Tritrichomonas musculus Genome.</title>
        <authorList>
            <person name="Alves-Ferreira E."/>
            <person name="Grigg M."/>
            <person name="Lorenzi H."/>
            <person name="Galac M."/>
        </authorList>
    </citation>
    <scope>NUCLEOTIDE SEQUENCE [LARGE SCALE GENOMIC DNA]</scope>
    <source>
        <strain evidence="2 3">EAF2021</strain>
    </source>
</reference>
<gene>
    <name evidence="2" type="ORF">M9Y10_033825</name>
</gene>
<protein>
    <submittedName>
        <fullName evidence="2">Uncharacterized protein</fullName>
    </submittedName>
</protein>
<organism evidence="2 3">
    <name type="scientific">Tritrichomonas musculus</name>
    <dbReference type="NCBI Taxonomy" id="1915356"/>
    <lineage>
        <taxon>Eukaryota</taxon>
        <taxon>Metamonada</taxon>
        <taxon>Parabasalia</taxon>
        <taxon>Tritrichomonadida</taxon>
        <taxon>Tritrichomonadidae</taxon>
        <taxon>Tritrichomonas</taxon>
    </lineage>
</organism>
<keyword evidence="3" id="KW-1185">Reference proteome</keyword>
<sequence length="177" mass="20206">MENSPDFNKFLSIQLKIQKARDGFEVKLLTPIEFEAILYLTYDLRQFIVKPTGAYPAFDAIVIPILSITSMNTTEPSTITDSNPIVHLRLTLPPFAVSISFPSDCRSFSSFIESLEFLRTTMTPSHMTQAQREVHELRKTNEELANTIQSLHTTKLQQDQLIQELSRLLKAMTTQNE</sequence>
<name>A0ABR2KDZ2_9EUKA</name>